<accession>A0ABU5STU0</accession>
<name>A0ABU5STU0_9CYAN</name>
<proteinExistence type="predicted"/>
<comment type="caution">
    <text evidence="2">The sequence shown here is derived from an EMBL/GenBank/DDBJ whole genome shotgun (WGS) entry which is preliminary data.</text>
</comment>
<gene>
    <name evidence="2" type="ORF">VB739_05250</name>
</gene>
<reference evidence="2 3" key="1">
    <citation type="submission" date="2023-12" db="EMBL/GenBank/DDBJ databases">
        <title>Baltic Sea Cyanobacteria.</title>
        <authorList>
            <person name="Delbaje E."/>
            <person name="Fewer D.P."/>
            <person name="Shishido T.K."/>
        </authorList>
    </citation>
    <scope>NUCLEOTIDE SEQUENCE [LARGE SCALE GENOMIC DNA]</scope>
    <source>
        <strain evidence="2 3">UHCC 0281</strain>
    </source>
</reference>
<evidence type="ECO:0000313" key="2">
    <source>
        <dbReference type="EMBL" id="MEA5441954.1"/>
    </source>
</evidence>
<protein>
    <recommendedName>
        <fullName evidence="4">SCP domain-containing protein</fullName>
    </recommendedName>
</protein>
<dbReference type="EMBL" id="JAYGHY010000010">
    <property type="protein sequence ID" value="MEA5441954.1"/>
    <property type="molecule type" value="Genomic_DNA"/>
</dbReference>
<evidence type="ECO:0008006" key="4">
    <source>
        <dbReference type="Google" id="ProtNLM"/>
    </source>
</evidence>
<keyword evidence="1" id="KW-0732">Signal</keyword>
<feature type="signal peptide" evidence="1">
    <location>
        <begin position="1"/>
        <end position="24"/>
    </location>
</feature>
<feature type="chain" id="PRO_5047495368" description="SCP domain-containing protein" evidence="1">
    <location>
        <begin position="25"/>
        <end position="364"/>
    </location>
</feature>
<dbReference type="Gene3D" id="3.40.33.10">
    <property type="entry name" value="CAP"/>
    <property type="match status" value="1"/>
</dbReference>
<evidence type="ECO:0000256" key="1">
    <source>
        <dbReference type="SAM" id="SignalP"/>
    </source>
</evidence>
<evidence type="ECO:0000313" key="3">
    <source>
        <dbReference type="Proteomes" id="UP001302329"/>
    </source>
</evidence>
<dbReference type="Proteomes" id="UP001302329">
    <property type="component" value="Unassembled WGS sequence"/>
</dbReference>
<keyword evidence="3" id="KW-1185">Reference proteome</keyword>
<dbReference type="InterPro" id="IPR035940">
    <property type="entry name" value="CAP_sf"/>
</dbReference>
<organism evidence="2 3">
    <name type="scientific">Cyanobium gracile UHCC 0281</name>
    <dbReference type="NCBI Taxonomy" id="3110309"/>
    <lineage>
        <taxon>Bacteria</taxon>
        <taxon>Bacillati</taxon>
        <taxon>Cyanobacteriota</taxon>
        <taxon>Cyanophyceae</taxon>
        <taxon>Synechococcales</taxon>
        <taxon>Prochlorococcaceae</taxon>
        <taxon>Cyanobium</taxon>
    </lineage>
</organism>
<sequence>MVRPLPLLMTALAAALAWPSGSVASTSTSAVVQEILDGNELFIERRQAQLREKAVAPELVRTQNSRGQLGFASGAAGRLNRFTQLRLGSSCFLLSSGQILVSGPQNGCTRSSRLSTRGTNYLITLLDGGEEEVAVLEGALELQPLADGRPLAGAPILVAGGNRVRLSSQGALLWQRPLTADDYAAILRGPLFQGFTAPLPGMAALESFVQRRFPGVIAAPARPAVSSDPLVATINRYRAQSGRPSLQPLPADLAARNAAYLAPVLDEVLNSRDCDHDRSRWGAFQERMAATARLMPTSEVIACPMPAGAWNPEVIVSRWMGSPLHTQILINRPRARAIDCVRLERSGRAVAICTLWSPVAGASP</sequence>